<evidence type="ECO:0000313" key="14">
    <source>
        <dbReference type="Proteomes" id="UP001212152"/>
    </source>
</evidence>
<evidence type="ECO:0000256" key="5">
    <source>
        <dbReference type="ARBA" id="ARBA00022840"/>
    </source>
</evidence>
<keyword evidence="14" id="KW-1185">Reference proteome</keyword>
<dbReference type="PANTHER" id="PTHR12213">
    <property type="entry name" value="CORRINOID ADENOSYLTRANSFERASE"/>
    <property type="match status" value="1"/>
</dbReference>
<dbReference type="FunFam" id="1.20.1200.10:FF:000001">
    <property type="entry name" value="Cob(I)yrinic acid a,c-diamide adenosyltransferase"/>
    <property type="match status" value="1"/>
</dbReference>
<dbReference type="Proteomes" id="UP001212152">
    <property type="component" value="Unassembled WGS sequence"/>
</dbReference>
<dbReference type="GO" id="GO:0008817">
    <property type="term" value="F:corrinoid adenosyltransferase activity"/>
    <property type="evidence" value="ECO:0007669"/>
    <property type="project" value="UniProtKB-ARBA"/>
</dbReference>
<dbReference type="SUPFAM" id="SSF89028">
    <property type="entry name" value="Cobalamin adenosyltransferase-like"/>
    <property type="match status" value="1"/>
</dbReference>
<evidence type="ECO:0000256" key="1">
    <source>
        <dbReference type="ARBA" id="ARBA00007487"/>
    </source>
</evidence>
<dbReference type="PANTHER" id="PTHR12213:SF0">
    <property type="entry name" value="CORRINOID ADENOSYLTRANSFERASE MMAB"/>
    <property type="match status" value="1"/>
</dbReference>
<comment type="subunit">
    <text evidence="2">Homotrimer.</text>
</comment>
<dbReference type="InterPro" id="IPR036451">
    <property type="entry name" value="CblAdoTrfase-like_sf"/>
</dbReference>
<proteinExistence type="inferred from homology"/>
<comment type="catalytic activity">
    <reaction evidence="6">
        <text>cob(I)alamin-[corrinoid adenosyltransferase] + ATP = apo-[corrinoid adenosyltransferase] + adenosylcob(III)alamin + triphosphate</text>
        <dbReference type="Rhea" id="RHEA:56796"/>
        <dbReference type="Rhea" id="RHEA-COMP:14743"/>
        <dbReference type="Rhea" id="RHEA-COMP:14744"/>
        <dbReference type="ChEBI" id="CHEBI:18036"/>
        <dbReference type="ChEBI" id="CHEBI:18408"/>
        <dbReference type="ChEBI" id="CHEBI:30616"/>
        <dbReference type="ChEBI" id="CHEBI:60488"/>
        <dbReference type="ChEBI" id="CHEBI:83228"/>
    </reaction>
    <physiologicalReaction direction="left-to-right" evidence="6">
        <dbReference type="Rhea" id="RHEA:56797"/>
    </physiologicalReaction>
</comment>
<evidence type="ECO:0000256" key="2">
    <source>
        <dbReference type="ARBA" id="ARBA00011233"/>
    </source>
</evidence>
<dbReference type="NCBIfam" id="TIGR00636">
    <property type="entry name" value="PduO_Nterm"/>
    <property type="match status" value="1"/>
</dbReference>
<dbReference type="Gene3D" id="1.20.1200.10">
    <property type="entry name" value="Cobalamin adenosyltransferase-like"/>
    <property type="match status" value="1"/>
</dbReference>
<evidence type="ECO:0000256" key="8">
    <source>
        <dbReference type="ARBA" id="ARBA00071654"/>
    </source>
</evidence>
<feature type="region of interest" description="Disordered" evidence="11">
    <location>
        <begin position="1"/>
        <end position="29"/>
    </location>
</feature>
<protein>
    <recommendedName>
        <fullName evidence="8">Corrinoid adenosyltransferase MMAB</fullName>
    </recommendedName>
    <alternativeName>
        <fullName evidence="9">ATP:co(I)rrinoid adenosyltransferase MMAB</fullName>
    </alternativeName>
</protein>
<dbReference type="InterPro" id="IPR016030">
    <property type="entry name" value="CblAdoTrfase-like"/>
</dbReference>
<keyword evidence="4 10" id="KW-0547">Nucleotide-binding</keyword>
<evidence type="ECO:0000256" key="3">
    <source>
        <dbReference type="ARBA" id="ARBA00022679"/>
    </source>
</evidence>
<comment type="similarity">
    <text evidence="1 10">Belongs to the Cob(I)alamin adenosyltransferase family.</text>
</comment>
<dbReference type="GO" id="GO:0009235">
    <property type="term" value="P:cobalamin metabolic process"/>
    <property type="evidence" value="ECO:0007669"/>
    <property type="project" value="UniProtKB-ARBA"/>
</dbReference>
<reference evidence="13" key="1">
    <citation type="submission" date="2020-05" db="EMBL/GenBank/DDBJ databases">
        <title>Phylogenomic resolution of chytrid fungi.</title>
        <authorList>
            <person name="Stajich J.E."/>
            <person name="Amses K."/>
            <person name="Simmons R."/>
            <person name="Seto K."/>
            <person name="Myers J."/>
            <person name="Bonds A."/>
            <person name="Quandt C.A."/>
            <person name="Barry K."/>
            <person name="Liu P."/>
            <person name="Grigoriev I."/>
            <person name="Longcore J.E."/>
            <person name="James T.Y."/>
        </authorList>
    </citation>
    <scope>NUCLEOTIDE SEQUENCE</scope>
    <source>
        <strain evidence="13">JEL0379</strain>
    </source>
</reference>
<evidence type="ECO:0000256" key="10">
    <source>
        <dbReference type="RuleBase" id="RU366026"/>
    </source>
</evidence>
<evidence type="ECO:0000256" key="11">
    <source>
        <dbReference type="SAM" id="MobiDB-lite"/>
    </source>
</evidence>
<sequence length="200" mass="21965">MADNTEPSRMKIYTRTGDKGTSSLYTGERRPKDDDIFEALGTTDELSSLLGLAIAYSVDAQNGLEVKLQKVQCLLQDIGSNVATPRSKASDAKLARTIFDMDGTLVAELETWIDTLDAELPPLKNFILPSGGKAASTLHVARTVARRAERRVVPIVAAGFADESTVKYLNRLSDFLFNAARFAAKQEGQKETIYRKFETS</sequence>
<accession>A0AAD5TG57</accession>
<dbReference type="Pfam" id="PF01923">
    <property type="entry name" value="Cob_adeno_trans"/>
    <property type="match status" value="1"/>
</dbReference>
<evidence type="ECO:0000256" key="4">
    <source>
        <dbReference type="ARBA" id="ARBA00022741"/>
    </source>
</evidence>
<evidence type="ECO:0000256" key="6">
    <source>
        <dbReference type="ARBA" id="ARBA00051988"/>
    </source>
</evidence>
<keyword evidence="3 10" id="KW-0808">Transferase</keyword>
<dbReference type="EMBL" id="JADGJQ010000073">
    <property type="protein sequence ID" value="KAJ3172875.1"/>
    <property type="molecule type" value="Genomic_DNA"/>
</dbReference>
<keyword evidence="5 10" id="KW-0067">ATP-binding</keyword>
<evidence type="ECO:0000259" key="12">
    <source>
        <dbReference type="Pfam" id="PF01923"/>
    </source>
</evidence>
<dbReference type="InterPro" id="IPR029499">
    <property type="entry name" value="PduO-typ"/>
</dbReference>
<comment type="function">
    <text evidence="7">Converts cob(I)alamin to adenosylcobalamin (adenosylcob(III)alamin), a coenzyme for methylmalonyl-CoA mutase, therefore participates in the final step of the vitamin B12 conversion. Generates adenosylcobalamin (AdoCbl) and directly delivers the cofactor to MUT in a transfer that is stimulated by ATP-binding to MMAB and gated by MMAA.</text>
</comment>
<dbReference type="GO" id="GO:0005524">
    <property type="term" value="F:ATP binding"/>
    <property type="evidence" value="ECO:0007669"/>
    <property type="project" value="UniProtKB-UniRule"/>
</dbReference>
<evidence type="ECO:0000313" key="13">
    <source>
        <dbReference type="EMBL" id="KAJ3172875.1"/>
    </source>
</evidence>
<name>A0AAD5TG57_9FUNG</name>
<gene>
    <name evidence="13" type="ORF">HDU87_007711</name>
</gene>
<comment type="caution">
    <text evidence="13">The sequence shown here is derived from an EMBL/GenBank/DDBJ whole genome shotgun (WGS) entry which is preliminary data.</text>
</comment>
<organism evidence="13 14">
    <name type="scientific">Geranomyces variabilis</name>
    <dbReference type="NCBI Taxonomy" id="109894"/>
    <lineage>
        <taxon>Eukaryota</taxon>
        <taxon>Fungi</taxon>
        <taxon>Fungi incertae sedis</taxon>
        <taxon>Chytridiomycota</taxon>
        <taxon>Chytridiomycota incertae sedis</taxon>
        <taxon>Chytridiomycetes</taxon>
        <taxon>Spizellomycetales</taxon>
        <taxon>Powellomycetaceae</taxon>
        <taxon>Geranomyces</taxon>
    </lineage>
</organism>
<dbReference type="AlphaFoldDB" id="A0AAD5TG57"/>
<evidence type="ECO:0000256" key="7">
    <source>
        <dbReference type="ARBA" id="ARBA00056747"/>
    </source>
</evidence>
<evidence type="ECO:0000256" key="9">
    <source>
        <dbReference type="ARBA" id="ARBA00075216"/>
    </source>
</evidence>
<feature type="domain" description="Cobalamin adenosyltransferase-like" evidence="12">
    <location>
        <begin position="12"/>
        <end position="183"/>
    </location>
</feature>